<dbReference type="PANTHER" id="PTHR42852">
    <property type="entry name" value="THIOL:DISULFIDE INTERCHANGE PROTEIN DSBE"/>
    <property type="match status" value="1"/>
</dbReference>
<evidence type="ECO:0000259" key="2">
    <source>
        <dbReference type="PROSITE" id="PS51352"/>
    </source>
</evidence>
<dbReference type="InterPro" id="IPR000866">
    <property type="entry name" value="AhpC/TSA"/>
</dbReference>
<dbReference type="GO" id="GO:0016491">
    <property type="term" value="F:oxidoreductase activity"/>
    <property type="evidence" value="ECO:0007669"/>
    <property type="project" value="InterPro"/>
</dbReference>
<dbReference type="InterPro" id="IPR050553">
    <property type="entry name" value="Thioredoxin_ResA/DsbE_sf"/>
</dbReference>
<keyword evidence="1" id="KW-0472">Membrane</keyword>
<dbReference type="HOGENOM" id="CLU_1324502_0_0_9"/>
<dbReference type="EMBL" id="ACOM01000005">
    <property type="protein sequence ID" value="EEP52929.1"/>
    <property type="molecule type" value="Genomic_DNA"/>
</dbReference>
<keyword evidence="1" id="KW-0812">Transmembrane</keyword>
<gene>
    <name evidence="3" type="ORF">CLP_1942</name>
</gene>
<dbReference type="Proteomes" id="UP000003081">
    <property type="component" value="Unassembled WGS sequence"/>
</dbReference>
<organism evidence="3 4">
    <name type="scientific">Clostridium butyricum E4 str. BoNT E BL5262</name>
    <dbReference type="NCBI Taxonomy" id="632245"/>
    <lineage>
        <taxon>Bacteria</taxon>
        <taxon>Bacillati</taxon>
        <taxon>Bacillota</taxon>
        <taxon>Clostridia</taxon>
        <taxon>Eubacteriales</taxon>
        <taxon>Clostridiaceae</taxon>
        <taxon>Clostridium</taxon>
    </lineage>
</organism>
<feature type="domain" description="Thioredoxin" evidence="2">
    <location>
        <begin position="12"/>
        <end position="183"/>
    </location>
</feature>
<keyword evidence="1" id="KW-1133">Transmembrane helix</keyword>
<sequence>MILKIIFIGLMILIGFCIISLIVFNKDVEKKMKNREKIEHIKFSSKTIFYEDIDSHIFSQRNFTLVNIWGTYCSSCIKELPYLQEIFDEFKDSNMGVLGIVADLKMENYKEKDLKKAISVIEENNIKYPNIFADSTFVEYAKGKLFVIPTTIFVDNQGRVIGEIIESAYSKEDYIEIIKKILNNDTTFIIQNSNLRCSIDGKCEIKK</sequence>
<comment type="caution">
    <text evidence="3">The sequence shown here is derived from an EMBL/GenBank/DDBJ whole genome shotgun (WGS) entry which is preliminary data.</text>
</comment>
<dbReference type="InterPro" id="IPR036249">
    <property type="entry name" value="Thioredoxin-like_sf"/>
</dbReference>
<dbReference type="PANTHER" id="PTHR42852:SF13">
    <property type="entry name" value="PROTEIN DIPZ"/>
    <property type="match status" value="1"/>
</dbReference>
<dbReference type="GO" id="GO:0016209">
    <property type="term" value="F:antioxidant activity"/>
    <property type="evidence" value="ECO:0007669"/>
    <property type="project" value="InterPro"/>
</dbReference>
<dbReference type="CDD" id="cd02966">
    <property type="entry name" value="TlpA_like_family"/>
    <property type="match status" value="1"/>
</dbReference>
<protein>
    <submittedName>
        <fullName evidence="3">Putative alkyl hydroperoxide reductase/ Thiol specific antioxidant/ Mal allergen</fullName>
    </submittedName>
</protein>
<evidence type="ECO:0000313" key="4">
    <source>
        <dbReference type="Proteomes" id="UP000003081"/>
    </source>
</evidence>
<name>C4IGI6_CLOBU</name>
<dbReference type="Gene3D" id="3.40.30.10">
    <property type="entry name" value="Glutaredoxin"/>
    <property type="match status" value="1"/>
</dbReference>
<dbReference type="AlphaFoldDB" id="C4IGI6"/>
<reference evidence="3 4" key="1">
    <citation type="submission" date="2009-08" db="EMBL/GenBank/DDBJ databases">
        <authorList>
            <person name="Shrivastava S."/>
            <person name="Brinkac L.B."/>
            <person name="Brown J.L."/>
            <person name="Bruce D.B."/>
            <person name="Detter C."/>
            <person name="Green L.D."/>
            <person name="Munk C.A."/>
            <person name="Rogers Y.C."/>
            <person name="Tapia R."/>
            <person name="Sims D.R."/>
            <person name="Smith L.A."/>
            <person name="Smith T.J."/>
            <person name="Sutton G."/>
            <person name="Brettin T."/>
        </authorList>
    </citation>
    <scope>NUCLEOTIDE SEQUENCE [LARGE SCALE GENOMIC DNA]</scope>
    <source>
        <strain evidence="4">E4 str. BoNT E BL5262</strain>
    </source>
</reference>
<feature type="transmembrane region" description="Helical" evidence="1">
    <location>
        <begin position="6"/>
        <end position="25"/>
    </location>
</feature>
<dbReference type="InterPro" id="IPR013766">
    <property type="entry name" value="Thioredoxin_domain"/>
</dbReference>
<dbReference type="SUPFAM" id="SSF52833">
    <property type="entry name" value="Thioredoxin-like"/>
    <property type="match status" value="1"/>
</dbReference>
<proteinExistence type="predicted"/>
<keyword evidence="4" id="KW-1185">Reference proteome</keyword>
<evidence type="ECO:0000313" key="3">
    <source>
        <dbReference type="EMBL" id="EEP52929.1"/>
    </source>
</evidence>
<accession>C4IGI6</accession>
<dbReference type="Pfam" id="PF00578">
    <property type="entry name" value="AhpC-TSA"/>
    <property type="match status" value="1"/>
</dbReference>
<evidence type="ECO:0000256" key="1">
    <source>
        <dbReference type="SAM" id="Phobius"/>
    </source>
</evidence>
<dbReference type="RefSeq" id="WP_003414232.1">
    <property type="nucleotide sequence ID" value="NZ_ACOM01000005.1"/>
</dbReference>
<dbReference type="PROSITE" id="PS51352">
    <property type="entry name" value="THIOREDOXIN_2"/>
    <property type="match status" value="1"/>
</dbReference>
<dbReference type="eggNOG" id="COG0526">
    <property type="taxonomic scope" value="Bacteria"/>
</dbReference>